<dbReference type="AlphaFoldDB" id="A0A0E4FXR6"/>
<dbReference type="Gene3D" id="3.40.630.90">
    <property type="match status" value="1"/>
</dbReference>
<sequence length="273" mass="29086">MAATDTPPIIKLGAGDAIAGLVLSVEAHWNQTEEDWRIFLRDGVVFGIRDGMRLVATAALLPYSGSNAWISMVLVSGTHRRRGLATRLVDACLETARRNGLTSWLDATPDGAAVYGPLGFTPILQLRRLKLVNSAQASARPPAAATLDALCARDRRVTGFDRTALLTAFAQRSGSRIVASNGCIALVRDGRTARHIGPLFADHAVEALALVQAIARSETRPLLLDAVASQGAFLEGLTASGWTVERPFQRMRFGPATTAAEEMPFAVAGPEFG</sequence>
<dbReference type="SUPFAM" id="SSF55729">
    <property type="entry name" value="Acyl-CoA N-acyltransferases (Nat)"/>
    <property type="match status" value="1"/>
</dbReference>
<dbReference type="CDD" id="cd04301">
    <property type="entry name" value="NAT_SF"/>
    <property type="match status" value="1"/>
</dbReference>
<dbReference type="Pfam" id="PF18014">
    <property type="entry name" value="Acetyltransf_18"/>
    <property type="match status" value="1"/>
</dbReference>
<name>A0A0E4FXR6_9BRAD</name>
<dbReference type="InterPro" id="IPR016181">
    <property type="entry name" value="Acyl_CoA_acyltransferase"/>
</dbReference>
<dbReference type="EMBL" id="AP014685">
    <property type="protein sequence ID" value="BAR61562.1"/>
    <property type="molecule type" value="Genomic_DNA"/>
</dbReference>
<protein>
    <recommendedName>
        <fullName evidence="1">N-acetyltransferase domain-containing protein</fullName>
    </recommendedName>
</protein>
<dbReference type="PANTHER" id="PTHR47237">
    <property type="entry name" value="SLL0310 PROTEIN"/>
    <property type="match status" value="1"/>
</dbReference>
<dbReference type="Proteomes" id="UP000063308">
    <property type="component" value="Chromosome"/>
</dbReference>
<accession>A0A0E4FXR6</accession>
<dbReference type="PROSITE" id="PS51186">
    <property type="entry name" value="GNAT"/>
    <property type="match status" value="1"/>
</dbReference>
<dbReference type="GO" id="GO:0016747">
    <property type="term" value="F:acyltransferase activity, transferring groups other than amino-acyl groups"/>
    <property type="evidence" value="ECO:0007669"/>
    <property type="project" value="InterPro"/>
</dbReference>
<gene>
    <name evidence="2" type="ORF">NK6_8413</name>
</gene>
<dbReference type="PANTHER" id="PTHR47237:SF2">
    <property type="entry name" value="BLL4206 PROTEIN"/>
    <property type="match status" value="1"/>
</dbReference>
<dbReference type="InterPro" id="IPR052729">
    <property type="entry name" value="Acyl/Acetyltrans_Enzymes"/>
</dbReference>
<feature type="domain" description="N-acetyltransferase" evidence="1">
    <location>
        <begin position="1"/>
        <end position="143"/>
    </location>
</feature>
<dbReference type="Pfam" id="PF00583">
    <property type="entry name" value="Acetyltransf_1"/>
    <property type="match status" value="1"/>
</dbReference>
<evidence type="ECO:0000313" key="3">
    <source>
        <dbReference type="Proteomes" id="UP000063308"/>
    </source>
</evidence>
<dbReference type="Gene3D" id="3.40.630.30">
    <property type="match status" value="1"/>
</dbReference>
<evidence type="ECO:0000313" key="2">
    <source>
        <dbReference type="EMBL" id="BAR61562.1"/>
    </source>
</evidence>
<organism evidence="2 3">
    <name type="scientific">Bradyrhizobium diazoefficiens</name>
    <dbReference type="NCBI Taxonomy" id="1355477"/>
    <lineage>
        <taxon>Bacteria</taxon>
        <taxon>Pseudomonadati</taxon>
        <taxon>Pseudomonadota</taxon>
        <taxon>Alphaproteobacteria</taxon>
        <taxon>Hyphomicrobiales</taxon>
        <taxon>Nitrobacteraceae</taxon>
        <taxon>Bradyrhizobium</taxon>
    </lineage>
</organism>
<dbReference type="RefSeq" id="WP_060911796.1">
    <property type="nucleotide sequence ID" value="NZ_JAFCKD010000063.1"/>
</dbReference>
<dbReference type="InterPro" id="IPR041496">
    <property type="entry name" value="YitH/HolE_GNAT"/>
</dbReference>
<reference evidence="2 3" key="1">
    <citation type="submission" date="2014-11" db="EMBL/GenBank/DDBJ databases">
        <title>Symbiosis island explosion on the genome of extra-slow-growing strains of soybean bradyrhizobia with massive insertion sequences.</title>
        <authorList>
            <person name="Iida T."/>
            <person name="Minamisawa K."/>
        </authorList>
    </citation>
    <scope>NUCLEOTIDE SEQUENCE [LARGE SCALE GENOMIC DNA]</scope>
    <source>
        <strain evidence="2 3">NK6</strain>
    </source>
</reference>
<evidence type="ECO:0000259" key="1">
    <source>
        <dbReference type="PROSITE" id="PS51186"/>
    </source>
</evidence>
<proteinExistence type="predicted"/>
<dbReference type="InterPro" id="IPR000182">
    <property type="entry name" value="GNAT_dom"/>
</dbReference>